<feature type="chain" id="PRO_5018637178" evidence="1">
    <location>
        <begin position="21"/>
        <end position="237"/>
    </location>
</feature>
<keyword evidence="1" id="KW-0732">Signal</keyword>
<reference evidence="2 3" key="1">
    <citation type="submission" date="2018-10" db="EMBL/GenBank/DDBJ databases">
        <title>Butyricimonas faecalis sp. nov., isolated from human faeces and emended description of the genus Butyricimonas.</title>
        <authorList>
            <person name="Le Roy T."/>
            <person name="Van der Smissen P."/>
            <person name="Paquot A."/>
            <person name="Delzenne N."/>
            <person name="Muccioli G."/>
            <person name="Collet J.-F."/>
            <person name="Cani P.D."/>
        </authorList>
    </citation>
    <scope>NUCLEOTIDE SEQUENCE [LARGE SCALE GENOMIC DNA]</scope>
    <source>
        <strain evidence="2 3">H184</strain>
    </source>
</reference>
<dbReference type="Proteomes" id="UP000270673">
    <property type="component" value="Chromosome"/>
</dbReference>
<name>A0A3Q9IP91_9BACT</name>
<organism evidence="2 3">
    <name type="scientific">Butyricimonas faecalis</name>
    <dbReference type="NCBI Taxonomy" id="2093856"/>
    <lineage>
        <taxon>Bacteria</taxon>
        <taxon>Pseudomonadati</taxon>
        <taxon>Bacteroidota</taxon>
        <taxon>Bacteroidia</taxon>
        <taxon>Bacteroidales</taxon>
        <taxon>Odoribacteraceae</taxon>
        <taxon>Butyricimonas</taxon>
    </lineage>
</organism>
<protein>
    <submittedName>
        <fullName evidence="2">Uncharacterized protein</fullName>
    </submittedName>
</protein>
<dbReference type="AlphaFoldDB" id="A0A3Q9IP91"/>
<sequence>MKKIILTLSLCLSCIMVANARWNPHVIDTLPKRVVNGLEVIPVRTTYNNSGEIYWKLRISDFEKCFQQFESKYPGGMNYNLNSDEVNQAIYNWQDKLWEIYPPEMKALEGVDLKLFVDKDGHVFAVEFSMSDETFQKLEGLPKNTLKNFYRNLIKQQCTAFKEVDFHVLNPDYEFHSYELLSVWGSNGSGNEYITLLLKKFCYDVFGTFNPSNLPKEEFRRLLEKEEARMKSQEKEQ</sequence>
<evidence type="ECO:0000313" key="2">
    <source>
        <dbReference type="EMBL" id="AZS30558.1"/>
    </source>
</evidence>
<accession>A0A3Q9IP91</accession>
<gene>
    <name evidence="2" type="ORF">D8S85_14050</name>
</gene>
<dbReference type="KEGG" id="buy:D8S85_14050"/>
<feature type="signal peptide" evidence="1">
    <location>
        <begin position="1"/>
        <end position="20"/>
    </location>
</feature>
<evidence type="ECO:0000313" key="3">
    <source>
        <dbReference type="Proteomes" id="UP000270673"/>
    </source>
</evidence>
<dbReference type="RefSeq" id="WP_106481208.1">
    <property type="nucleotide sequence ID" value="NZ_CP032819.1"/>
</dbReference>
<dbReference type="OrthoDB" id="1097271at2"/>
<proteinExistence type="predicted"/>
<keyword evidence="3" id="KW-1185">Reference proteome</keyword>
<dbReference type="EMBL" id="CP032819">
    <property type="protein sequence ID" value="AZS30558.1"/>
    <property type="molecule type" value="Genomic_DNA"/>
</dbReference>
<evidence type="ECO:0000256" key="1">
    <source>
        <dbReference type="SAM" id="SignalP"/>
    </source>
</evidence>